<feature type="transmembrane region" description="Helical" evidence="1">
    <location>
        <begin position="146"/>
        <end position="165"/>
    </location>
</feature>
<feature type="domain" description="Major facilitator superfamily (MFS) profile" evidence="2">
    <location>
        <begin position="16"/>
        <end position="393"/>
    </location>
</feature>
<proteinExistence type="predicted"/>
<feature type="transmembrane region" description="Helical" evidence="1">
    <location>
        <begin position="81"/>
        <end position="100"/>
    </location>
</feature>
<dbReference type="Pfam" id="PF07690">
    <property type="entry name" value="MFS_1"/>
    <property type="match status" value="1"/>
</dbReference>
<protein>
    <submittedName>
        <fullName evidence="3">Unannotated protein</fullName>
    </submittedName>
</protein>
<gene>
    <name evidence="3" type="ORF">UFOPK2237_00463</name>
</gene>
<dbReference type="InterPro" id="IPR020846">
    <property type="entry name" value="MFS_dom"/>
</dbReference>
<dbReference type="PANTHER" id="PTHR23527">
    <property type="entry name" value="BLL3282 PROTEIN"/>
    <property type="match status" value="1"/>
</dbReference>
<accession>A0A6J6KQK3</accession>
<feature type="transmembrane region" description="Helical" evidence="1">
    <location>
        <begin position="54"/>
        <end position="74"/>
    </location>
</feature>
<dbReference type="AlphaFoldDB" id="A0A6J6KQK3"/>
<feature type="transmembrane region" description="Helical" evidence="1">
    <location>
        <begin position="250"/>
        <end position="269"/>
    </location>
</feature>
<feature type="transmembrane region" description="Helical" evidence="1">
    <location>
        <begin position="171"/>
        <end position="194"/>
    </location>
</feature>
<dbReference type="InterPro" id="IPR011701">
    <property type="entry name" value="MFS"/>
</dbReference>
<dbReference type="PANTHER" id="PTHR23527:SF1">
    <property type="entry name" value="BLL3282 PROTEIN"/>
    <property type="match status" value="1"/>
</dbReference>
<keyword evidence="1" id="KW-1133">Transmembrane helix</keyword>
<dbReference type="Gene3D" id="1.20.1250.20">
    <property type="entry name" value="MFS general substrate transporter like domains"/>
    <property type="match status" value="1"/>
</dbReference>
<feature type="transmembrane region" description="Helical" evidence="1">
    <location>
        <begin position="342"/>
        <end position="362"/>
    </location>
</feature>
<feature type="transmembrane region" description="Helical" evidence="1">
    <location>
        <begin position="215"/>
        <end position="238"/>
    </location>
</feature>
<feature type="transmembrane region" description="Helical" evidence="1">
    <location>
        <begin position="368"/>
        <end position="388"/>
    </location>
</feature>
<dbReference type="GO" id="GO:0022857">
    <property type="term" value="F:transmembrane transporter activity"/>
    <property type="evidence" value="ECO:0007669"/>
    <property type="project" value="InterPro"/>
</dbReference>
<feature type="transmembrane region" description="Helical" evidence="1">
    <location>
        <begin position="281"/>
        <end position="302"/>
    </location>
</feature>
<organism evidence="3">
    <name type="scientific">freshwater metagenome</name>
    <dbReference type="NCBI Taxonomy" id="449393"/>
    <lineage>
        <taxon>unclassified sequences</taxon>
        <taxon>metagenomes</taxon>
        <taxon>ecological metagenomes</taxon>
    </lineage>
</organism>
<reference evidence="3" key="1">
    <citation type="submission" date="2020-05" db="EMBL/GenBank/DDBJ databases">
        <authorList>
            <person name="Chiriac C."/>
            <person name="Salcher M."/>
            <person name="Ghai R."/>
            <person name="Kavagutti S V."/>
        </authorList>
    </citation>
    <scope>NUCLEOTIDE SEQUENCE</scope>
</reference>
<keyword evidence="1" id="KW-0812">Transmembrane</keyword>
<dbReference type="EMBL" id="CAEZWI010000039">
    <property type="protein sequence ID" value="CAB4650219.1"/>
    <property type="molecule type" value="Genomic_DNA"/>
</dbReference>
<evidence type="ECO:0000259" key="2">
    <source>
        <dbReference type="PROSITE" id="PS50850"/>
    </source>
</evidence>
<dbReference type="SUPFAM" id="SSF103473">
    <property type="entry name" value="MFS general substrate transporter"/>
    <property type="match status" value="1"/>
</dbReference>
<name>A0A6J6KQK3_9ZZZZ</name>
<feature type="transmembrane region" description="Helical" evidence="1">
    <location>
        <begin position="106"/>
        <end position="125"/>
    </location>
</feature>
<feature type="transmembrane region" description="Helical" evidence="1">
    <location>
        <begin position="308"/>
        <end position="330"/>
    </location>
</feature>
<sequence length="399" mass="41701">MSQASPEKLRRDALGILAAAIAAQLAVSTAQQGLPAMGPILASTFDLTTSGVGLLLGTISLGTAGAVIFWGNLADRMNDRLVALIGLMGTATCFVIAALFKASEVAHFALIFAGIMMASPTVAMTKGLARNFVHLGNIGFALSTRQAAVPVGGVIGGIVLTGIAVSHGLSAALYALAALIILGGLFVMFAPAGVPEPPRLKAENLPPVNWRRLSPILIAAAFFCLTQLGIVALLTLYLSGSRGWTPTQAGQLYALMMAFVIPLRIRLGVISDRHPTQRVKFQIVIALLGATLLILCAVLEQYAIVVPLLFLAGITAMGWNGLLFTTAVMAVPSERVGFTQGVLHSFIFAAGGISPIIMSQIVESFSWQAAWTVMAICSVMAAVSLKMFDPSPAQTKEMA</sequence>
<evidence type="ECO:0000256" key="1">
    <source>
        <dbReference type="SAM" id="Phobius"/>
    </source>
</evidence>
<dbReference type="PROSITE" id="PS50850">
    <property type="entry name" value="MFS"/>
    <property type="match status" value="1"/>
</dbReference>
<dbReference type="InterPro" id="IPR036259">
    <property type="entry name" value="MFS_trans_sf"/>
</dbReference>
<keyword evidence="1" id="KW-0472">Membrane</keyword>
<dbReference type="InterPro" id="IPR052952">
    <property type="entry name" value="MFS-Transporter"/>
</dbReference>
<evidence type="ECO:0000313" key="3">
    <source>
        <dbReference type="EMBL" id="CAB4650219.1"/>
    </source>
</evidence>